<name>A0ABQ5KJ62_9EUKA</name>
<dbReference type="EMBL" id="BQXS01010008">
    <property type="protein sequence ID" value="GKT32567.1"/>
    <property type="molecule type" value="Genomic_DNA"/>
</dbReference>
<sequence>MTATVYRAASIFSDPISDVFSGKFRSKEGTAFREEQSGFIQSSSPDRCFSSCDSSSSCALSTSFSLDIFEPTIKDVEESSFSLSFSSSPFSSMCDELSSILKQSKASSVPFLGDKLRQHMDLSSRYRKVCSDVLSSLSKPDPYPIFDCSTSNSQTTTSCPLTPHNSDELQATWYMHFYIYKQTDLLPLVRFLRPKLASEHESQYQSRLLKEVKKQKTRFYSWKSRGMPRQLRVFACQYAKSVGIEISDYHSLVQGKKTSKGFA</sequence>
<keyword evidence="2" id="KW-1185">Reference proteome</keyword>
<proteinExistence type="predicted"/>
<organism evidence="1 2">
    <name type="scientific">Aduncisulcus paluster</name>
    <dbReference type="NCBI Taxonomy" id="2918883"/>
    <lineage>
        <taxon>Eukaryota</taxon>
        <taxon>Metamonada</taxon>
        <taxon>Carpediemonas-like organisms</taxon>
        <taxon>Aduncisulcus</taxon>
    </lineage>
</organism>
<accession>A0ABQ5KJ62</accession>
<reference evidence="1" key="1">
    <citation type="submission" date="2022-03" db="EMBL/GenBank/DDBJ databases">
        <title>Draft genome sequence of Aduncisulcus paluster, a free-living microaerophilic Fornicata.</title>
        <authorList>
            <person name="Yuyama I."/>
            <person name="Kume K."/>
            <person name="Tamura T."/>
            <person name="Inagaki Y."/>
            <person name="Hashimoto T."/>
        </authorList>
    </citation>
    <scope>NUCLEOTIDE SEQUENCE</scope>
    <source>
        <strain evidence="1">NY0171</strain>
    </source>
</reference>
<evidence type="ECO:0000313" key="1">
    <source>
        <dbReference type="EMBL" id="GKT32567.1"/>
    </source>
</evidence>
<gene>
    <name evidence="1" type="ORF">ADUPG1_006693</name>
</gene>
<protein>
    <submittedName>
        <fullName evidence="1">Uncharacterized protein</fullName>
    </submittedName>
</protein>
<evidence type="ECO:0000313" key="2">
    <source>
        <dbReference type="Proteomes" id="UP001057375"/>
    </source>
</evidence>
<dbReference type="Proteomes" id="UP001057375">
    <property type="component" value="Unassembled WGS sequence"/>
</dbReference>
<comment type="caution">
    <text evidence="1">The sequence shown here is derived from an EMBL/GenBank/DDBJ whole genome shotgun (WGS) entry which is preliminary data.</text>
</comment>